<proteinExistence type="predicted"/>
<name>A0ACC2WE72_9TREE</name>
<dbReference type="Proteomes" id="UP001227268">
    <property type="component" value="Unassembled WGS sequence"/>
</dbReference>
<accession>A0ACC2WE72</accession>
<protein>
    <submittedName>
        <fullName evidence="1">Uncharacterized protein</fullName>
    </submittedName>
</protein>
<comment type="caution">
    <text evidence="1">The sequence shown here is derived from an EMBL/GenBank/DDBJ whole genome shotgun (WGS) entry which is preliminary data.</text>
</comment>
<dbReference type="EMBL" id="JASBWT010000001">
    <property type="protein sequence ID" value="KAJ9108797.1"/>
    <property type="molecule type" value="Genomic_DNA"/>
</dbReference>
<evidence type="ECO:0000313" key="2">
    <source>
        <dbReference type="Proteomes" id="UP001227268"/>
    </source>
</evidence>
<sequence length="244" mass="26950">MDEVSGAGQQAACLLPSPSGRLGQGEPGNDPSPPTFENELSKSPETTYTVDSLDQKLESSRNASSNRSQQTVVPRTNIPESLAQGVPMIKISNRKIKQRTFRLQPPTVLNPVLGELVGDRRGIEGYATICWESRKIGRISVDQIREIRYGSAARPSAAATNALPSSVLTPAATSRWISIVYNIPPASWKTLNMIALSDEILDMWVRTLYTLVRDIKQIYLWELPASSESWASKNVQRPIMMRAL</sequence>
<keyword evidence="2" id="KW-1185">Reference proteome</keyword>
<reference evidence="1" key="1">
    <citation type="submission" date="2023-04" db="EMBL/GenBank/DDBJ databases">
        <title>Draft Genome sequencing of Naganishia species isolated from polar environments using Oxford Nanopore Technology.</title>
        <authorList>
            <person name="Leo P."/>
            <person name="Venkateswaran K."/>
        </authorList>
    </citation>
    <scope>NUCLEOTIDE SEQUENCE</scope>
    <source>
        <strain evidence="1">MNA-CCFEE 5423</strain>
    </source>
</reference>
<gene>
    <name evidence="1" type="ORF">QFC21_000117</name>
</gene>
<organism evidence="1 2">
    <name type="scientific">Naganishia friedmannii</name>
    <dbReference type="NCBI Taxonomy" id="89922"/>
    <lineage>
        <taxon>Eukaryota</taxon>
        <taxon>Fungi</taxon>
        <taxon>Dikarya</taxon>
        <taxon>Basidiomycota</taxon>
        <taxon>Agaricomycotina</taxon>
        <taxon>Tremellomycetes</taxon>
        <taxon>Filobasidiales</taxon>
        <taxon>Filobasidiaceae</taxon>
        <taxon>Naganishia</taxon>
    </lineage>
</organism>
<evidence type="ECO:0000313" key="1">
    <source>
        <dbReference type="EMBL" id="KAJ9108797.1"/>
    </source>
</evidence>